<evidence type="ECO:0000313" key="2">
    <source>
        <dbReference type="Proteomes" id="UP000198211"/>
    </source>
</evidence>
<evidence type="ECO:0000313" key="1">
    <source>
        <dbReference type="EMBL" id="OWZ22182.1"/>
    </source>
</evidence>
<protein>
    <submittedName>
        <fullName evidence="1">Uncharacterized protein</fullName>
    </submittedName>
</protein>
<organism evidence="1 2">
    <name type="scientific">Phytophthora megakarya</name>
    <dbReference type="NCBI Taxonomy" id="4795"/>
    <lineage>
        <taxon>Eukaryota</taxon>
        <taxon>Sar</taxon>
        <taxon>Stramenopiles</taxon>
        <taxon>Oomycota</taxon>
        <taxon>Peronosporomycetes</taxon>
        <taxon>Peronosporales</taxon>
        <taxon>Peronosporaceae</taxon>
        <taxon>Phytophthora</taxon>
    </lineage>
</organism>
<dbReference type="SUPFAM" id="SSF48403">
    <property type="entry name" value="Ankyrin repeat"/>
    <property type="match status" value="1"/>
</dbReference>
<dbReference type="InterPro" id="IPR052050">
    <property type="entry name" value="SecEffector_AnkRepeat"/>
</dbReference>
<accession>A0A225WXF5</accession>
<dbReference type="PANTHER" id="PTHR46586:SF3">
    <property type="entry name" value="ANKYRIN REPEAT-CONTAINING PROTEIN"/>
    <property type="match status" value="1"/>
</dbReference>
<dbReference type="EMBL" id="NBNE01000156">
    <property type="protein sequence ID" value="OWZ22182.1"/>
    <property type="molecule type" value="Genomic_DNA"/>
</dbReference>
<sequence>MNCPYQAPLQTLLCVWRSLPIVAGIPELALCVSEYIDTSLLWTVEMAIKRGHARLVSRLLTRRTYSNSKELCDVRIGVAAAAGDIDTIKALVGLFPGLVLTCAGPKAATNGQIEILSWLHDRDMYHGWNGHICSEPQQLTAAMDRAAGNWRLDTVEWLHRGRTEGCTVNAMDSAVASGHLHVVERLAFGD</sequence>
<proteinExistence type="predicted"/>
<comment type="caution">
    <text evidence="1">The sequence shown here is derived from an EMBL/GenBank/DDBJ whole genome shotgun (WGS) entry which is preliminary data.</text>
</comment>
<dbReference type="InterPro" id="IPR036770">
    <property type="entry name" value="Ankyrin_rpt-contain_sf"/>
</dbReference>
<dbReference type="AlphaFoldDB" id="A0A225WXF5"/>
<dbReference type="Gene3D" id="1.25.40.20">
    <property type="entry name" value="Ankyrin repeat-containing domain"/>
    <property type="match status" value="1"/>
</dbReference>
<gene>
    <name evidence="1" type="ORF">PHMEG_0003149</name>
</gene>
<keyword evidence="2" id="KW-1185">Reference proteome</keyword>
<dbReference type="Proteomes" id="UP000198211">
    <property type="component" value="Unassembled WGS sequence"/>
</dbReference>
<name>A0A225WXF5_9STRA</name>
<dbReference type="PANTHER" id="PTHR46586">
    <property type="entry name" value="ANKYRIN REPEAT-CONTAINING PROTEIN"/>
    <property type="match status" value="1"/>
</dbReference>
<reference evidence="2" key="1">
    <citation type="submission" date="2017-03" db="EMBL/GenBank/DDBJ databases">
        <title>Phytopthora megakarya and P. palmivora, two closely related causual agents of cacao black pod achieved similar genome size and gene model numbers by different mechanisms.</title>
        <authorList>
            <person name="Ali S."/>
            <person name="Shao J."/>
            <person name="Larry D.J."/>
            <person name="Kronmiller B."/>
            <person name="Shen D."/>
            <person name="Strem M.D."/>
            <person name="Melnick R.L."/>
            <person name="Guiltinan M.J."/>
            <person name="Tyler B.M."/>
            <person name="Meinhardt L.W."/>
            <person name="Bailey B.A."/>
        </authorList>
    </citation>
    <scope>NUCLEOTIDE SEQUENCE [LARGE SCALE GENOMIC DNA]</scope>
    <source>
        <strain evidence="2">zdho120</strain>
    </source>
</reference>